<name>A0A2V2BNQ5_9GAMM</name>
<organism evidence="1 2">
    <name type="scientific">Pantoea allii</name>
    <dbReference type="NCBI Taxonomy" id="574096"/>
    <lineage>
        <taxon>Bacteria</taxon>
        <taxon>Pseudomonadati</taxon>
        <taxon>Pseudomonadota</taxon>
        <taxon>Gammaproteobacteria</taxon>
        <taxon>Enterobacterales</taxon>
        <taxon>Erwiniaceae</taxon>
        <taxon>Pantoea</taxon>
    </lineage>
</organism>
<sequence>MMQTPTISGVKQQVFNCLLKALSCGLNVRHALLTGKEYLVWGRPMMIQINLDRG</sequence>
<evidence type="ECO:0000313" key="2">
    <source>
        <dbReference type="Proteomes" id="UP000245981"/>
    </source>
</evidence>
<reference evidence="1 2" key="1">
    <citation type="submission" date="2018-05" db="EMBL/GenBank/DDBJ databases">
        <title>Genomic Encyclopedia of Type Strains, Phase IV (KMG-V): Genome sequencing to study the core and pangenomes of soil and plant-associated prokaryotes.</title>
        <authorList>
            <person name="Whitman W."/>
        </authorList>
    </citation>
    <scope>NUCLEOTIDE SEQUENCE [LARGE SCALE GENOMIC DNA]</scope>
    <source>
        <strain evidence="1 2">PNA 200-10</strain>
    </source>
</reference>
<dbReference type="AlphaFoldDB" id="A0A2V2BNQ5"/>
<protein>
    <submittedName>
        <fullName evidence="1">Uncharacterized protein</fullName>
    </submittedName>
</protein>
<dbReference type="Proteomes" id="UP000245981">
    <property type="component" value="Unassembled WGS sequence"/>
</dbReference>
<comment type="caution">
    <text evidence="1">The sequence shown here is derived from an EMBL/GenBank/DDBJ whole genome shotgun (WGS) entry which is preliminary data.</text>
</comment>
<accession>A0A2V2BNQ5</accession>
<dbReference type="EMBL" id="QGHF01000001">
    <property type="protein sequence ID" value="PWL00940.1"/>
    <property type="molecule type" value="Genomic_DNA"/>
</dbReference>
<proteinExistence type="predicted"/>
<evidence type="ECO:0000313" key="1">
    <source>
        <dbReference type="EMBL" id="PWL00940.1"/>
    </source>
</evidence>
<gene>
    <name evidence="1" type="ORF">C7431_101754</name>
</gene>